<organism evidence="2 3">
    <name type="scientific">Arenimonas maotaiensis</name>
    <dbReference type="NCBI Taxonomy" id="1446479"/>
    <lineage>
        <taxon>Bacteria</taxon>
        <taxon>Pseudomonadati</taxon>
        <taxon>Pseudomonadota</taxon>
        <taxon>Gammaproteobacteria</taxon>
        <taxon>Lysobacterales</taxon>
        <taxon>Lysobacteraceae</taxon>
        <taxon>Arenimonas</taxon>
    </lineage>
</organism>
<reference evidence="2" key="2">
    <citation type="submission" date="2020-09" db="EMBL/GenBank/DDBJ databases">
        <authorList>
            <person name="Sun Q."/>
            <person name="Zhou Y."/>
        </authorList>
    </citation>
    <scope>NUCLEOTIDE SEQUENCE</scope>
    <source>
        <strain evidence="2">CGMCC 1.12726</strain>
    </source>
</reference>
<feature type="chain" id="PRO_5037815806" description="L,D-transpeptidase" evidence="1">
    <location>
        <begin position="27"/>
        <end position="234"/>
    </location>
</feature>
<dbReference type="EMBL" id="BMFO01000004">
    <property type="protein sequence ID" value="GGF96300.1"/>
    <property type="molecule type" value="Genomic_DNA"/>
</dbReference>
<evidence type="ECO:0000256" key="1">
    <source>
        <dbReference type="SAM" id="SignalP"/>
    </source>
</evidence>
<dbReference type="RefSeq" id="WP_229730234.1">
    <property type="nucleotide sequence ID" value="NZ_BMFO01000004.1"/>
</dbReference>
<reference evidence="2" key="1">
    <citation type="journal article" date="2014" name="Int. J. Syst. Evol. Microbiol.">
        <title>Complete genome sequence of Corynebacterium casei LMG S-19264T (=DSM 44701T), isolated from a smear-ripened cheese.</title>
        <authorList>
            <consortium name="US DOE Joint Genome Institute (JGI-PGF)"/>
            <person name="Walter F."/>
            <person name="Albersmeier A."/>
            <person name="Kalinowski J."/>
            <person name="Ruckert C."/>
        </authorList>
    </citation>
    <scope>NUCLEOTIDE SEQUENCE</scope>
    <source>
        <strain evidence="2">CGMCC 1.12726</strain>
    </source>
</reference>
<protein>
    <recommendedName>
        <fullName evidence="4">L,D-transpeptidase</fullName>
    </recommendedName>
</protein>
<accession>A0A917CT49</accession>
<sequence length="234" mass="25151">MKPICRHLCHLSLIAVWLCLSASATAQNRTPAIGTGSGAQPAHLPGAPDFAGIEPSPDAEAVASWVLSVADHGQLPFAIIDKRAARVFVFDGRGRLRGDAPVLLGLAVGDEDVPGIGSLPLSQITPEMRITPAGRFRVQIGRNLKGEDILWVDYDSALSLHRVATGNPREARQQRLDSPTVDDNRISFGCINVPARFFDEVVRSQFAGTNGTVYILPETRPVSELFGPQAQVAR</sequence>
<dbReference type="AlphaFoldDB" id="A0A917CT49"/>
<name>A0A917CT49_9GAMM</name>
<feature type="signal peptide" evidence="1">
    <location>
        <begin position="1"/>
        <end position="26"/>
    </location>
</feature>
<evidence type="ECO:0000313" key="2">
    <source>
        <dbReference type="EMBL" id="GGF96300.1"/>
    </source>
</evidence>
<dbReference type="Proteomes" id="UP000632858">
    <property type="component" value="Unassembled WGS sequence"/>
</dbReference>
<comment type="caution">
    <text evidence="2">The sequence shown here is derived from an EMBL/GenBank/DDBJ whole genome shotgun (WGS) entry which is preliminary data.</text>
</comment>
<evidence type="ECO:0000313" key="3">
    <source>
        <dbReference type="Proteomes" id="UP000632858"/>
    </source>
</evidence>
<gene>
    <name evidence="2" type="ORF">GCM10010960_17460</name>
</gene>
<keyword evidence="1" id="KW-0732">Signal</keyword>
<keyword evidence="3" id="KW-1185">Reference proteome</keyword>
<evidence type="ECO:0008006" key="4">
    <source>
        <dbReference type="Google" id="ProtNLM"/>
    </source>
</evidence>
<proteinExistence type="predicted"/>